<evidence type="ECO:0000313" key="11">
    <source>
        <dbReference type="Proteomes" id="UP001320159"/>
    </source>
</evidence>
<feature type="domain" description="PAC" evidence="9">
    <location>
        <begin position="493"/>
        <end position="545"/>
    </location>
</feature>
<dbReference type="PANTHER" id="PTHR43304">
    <property type="entry name" value="PHYTOCHROME-LIKE PROTEIN CPH1"/>
    <property type="match status" value="1"/>
</dbReference>
<feature type="domain" description="Histidine kinase" evidence="7">
    <location>
        <begin position="556"/>
        <end position="776"/>
    </location>
</feature>
<dbReference type="InterPro" id="IPR004358">
    <property type="entry name" value="Sig_transdc_His_kin-like_C"/>
</dbReference>
<keyword evidence="3" id="KW-0597">Phosphoprotein</keyword>
<sequence length="779" mass="89363">MSPRPSLKGLSDEEKTREELLNELKELRLQMSGRKERGSGQLKYMDMWGDREKEVYTILDMLPAYALIKDPNGVILMANQKFCDALGLSKKFVLGKKLSDILPDYLADKYRLEDEVVLRTGKPLFTEDEFLDQGNRITIDLRKAPLIDDKGNIEGVVSLGFDIITRKKFEEYMRLTQFSIDRAADTILWIKKDGSLFNVNDTATRKLGYTRGELKSMHIWDIDPNFPKDIWPEHWKEVKERGSFKFESAHIRKDGEMIPVEITVNFLNFKGEEYNCAFARDISDRKRAEEVLRAREAMIDSIFRAAPVGIGLVSDRVIKEVNVRLCEMLGYSREELIDRDSLMIYPTFEEYALVGKEKYRQIAEQGTGTMETRWKRKDGTIFNVLLSSTPINPGDISKGVTFTALDITKRKQAEEALRESENKYRNIVETAQEGIWVIDKNDKTVFVNKMMAEMLGYDTGDMIGKTPYFFMDEETAAEARFSIQRRRKGVIERIPNFRYRRKDGSDLLAIVAASPLFDQNGEYTGALAMVTDIRELKRSEDEIKVAKTQAELYMDLMGHDINNMNQAAIGFLELAQEKIELTGILEADDMFLIEKPIEVLKNSSRLIDNVRKVQRETAGEFKPEVMDIGELLDDIKAHYSEVPGRDITINYVPVRSFYVKANELLRDVFSNIVGNAIKHSTGPLIINIVATRENYEGREYYRVTVEDDGPGISDELKKRLFDGLCLVDVRARGKGFGLCLCKMLIDDYNGKFWVEDRVRGDYSRGARFVIMLPAAKEML</sequence>
<keyword evidence="11" id="KW-1185">Reference proteome</keyword>
<reference evidence="10 11" key="1">
    <citation type="submission" date="2017-11" db="EMBL/GenBank/DDBJ databases">
        <title>Isolation and Characterization of Family Methanocellaceae Species from Potential Methane Hydrate Area Offshore Southwestern Taiwan.</title>
        <authorList>
            <person name="Zhang W.-L."/>
            <person name="Chen W.-C."/>
            <person name="Lai M.-C."/>
            <person name="Chen S.-C."/>
        </authorList>
    </citation>
    <scope>NUCLEOTIDE SEQUENCE [LARGE SCALE GENOMIC DNA]</scope>
    <source>
        <strain evidence="10 11">CWC-04</strain>
    </source>
</reference>
<evidence type="ECO:0000256" key="5">
    <source>
        <dbReference type="ARBA" id="ARBA00022777"/>
    </source>
</evidence>
<keyword evidence="5" id="KW-0418">Kinase</keyword>
<dbReference type="PRINTS" id="PR00344">
    <property type="entry name" value="BCTRLSENSOR"/>
</dbReference>
<evidence type="ECO:0000259" key="8">
    <source>
        <dbReference type="PROSITE" id="PS50112"/>
    </source>
</evidence>
<feature type="domain" description="PAS" evidence="8">
    <location>
        <begin position="287"/>
        <end position="366"/>
    </location>
</feature>
<evidence type="ECO:0000313" key="10">
    <source>
        <dbReference type="EMBL" id="MCD1293971.1"/>
    </source>
</evidence>
<dbReference type="SMART" id="SM00091">
    <property type="entry name" value="PAS"/>
    <property type="match status" value="4"/>
</dbReference>
<evidence type="ECO:0000256" key="3">
    <source>
        <dbReference type="ARBA" id="ARBA00022553"/>
    </source>
</evidence>
<accession>A0AAP2RAH6</accession>
<feature type="domain" description="PAS" evidence="8">
    <location>
        <begin position="51"/>
        <end position="98"/>
    </location>
</feature>
<evidence type="ECO:0000259" key="7">
    <source>
        <dbReference type="PROSITE" id="PS50109"/>
    </source>
</evidence>
<comment type="caution">
    <text evidence="10">The sequence shown here is derived from an EMBL/GenBank/DDBJ whole genome shotgun (WGS) entry which is preliminary data.</text>
</comment>
<dbReference type="InterPro" id="IPR001610">
    <property type="entry name" value="PAC"/>
</dbReference>
<dbReference type="Pfam" id="PF13426">
    <property type="entry name" value="PAS_9"/>
    <property type="match status" value="2"/>
</dbReference>
<organism evidence="10 11">
    <name type="scientific">Methanooceanicella nereidis</name>
    <dbReference type="NCBI Taxonomy" id="2052831"/>
    <lineage>
        <taxon>Archaea</taxon>
        <taxon>Methanobacteriati</taxon>
        <taxon>Methanobacteriota</taxon>
        <taxon>Stenosarchaea group</taxon>
        <taxon>Methanomicrobia</taxon>
        <taxon>Methanocellales</taxon>
        <taxon>Methanocellaceae</taxon>
        <taxon>Methanooceanicella</taxon>
    </lineage>
</organism>
<dbReference type="GO" id="GO:0004673">
    <property type="term" value="F:protein histidine kinase activity"/>
    <property type="evidence" value="ECO:0007669"/>
    <property type="project" value="UniProtKB-EC"/>
</dbReference>
<gene>
    <name evidence="10" type="ORF">CUJ83_03035</name>
</gene>
<evidence type="ECO:0000256" key="1">
    <source>
        <dbReference type="ARBA" id="ARBA00000085"/>
    </source>
</evidence>
<dbReference type="CDD" id="cd00130">
    <property type="entry name" value="PAS"/>
    <property type="match status" value="4"/>
</dbReference>
<keyword evidence="6" id="KW-0175">Coiled coil</keyword>
<keyword evidence="4" id="KW-0808">Transferase</keyword>
<dbReference type="SMART" id="SM00387">
    <property type="entry name" value="HATPase_c"/>
    <property type="match status" value="1"/>
</dbReference>
<feature type="domain" description="PAC" evidence="9">
    <location>
        <begin position="119"/>
        <end position="175"/>
    </location>
</feature>
<dbReference type="InterPro" id="IPR000700">
    <property type="entry name" value="PAS-assoc_C"/>
</dbReference>
<dbReference type="PROSITE" id="PS50109">
    <property type="entry name" value="HIS_KIN"/>
    <property type="match status" value="1"/>
</dbReference>
<evidence type="ECO:0000259" key="9">
    <source>
        <dbReference type="PROSITE" id="PS50113"/>
    </source>
</evidence>
<dbReference type="InterPro" id="IPR035965">
    <property type="entry name" value="PAS-like_dom_sf"/>
</dbReference>
<dbReference type="AlphaFoldDB" id="A0AAP2RAH6"/>
<dbReference type="SMART" id="SM00086">
    <property type="entry name" value="PAC"/>
    <property type="match status" value="3"/>
</dbReference>
<dbReference type="Proteomes" id="UP001320159">
    <property type="component" value="Unassembled WGS sequence"/>
</dbReference>
<dbReference type="InterPro" id="IPR000014">
    <property type="entry name" value="PAS"/>
</dbReference>
<dbReference type="Pfam" id="PF02518">
    <property type="entry name" value="HATPase_c"/>
    <property type="match status" value="1"/>
</dbReference>
<dbReference type="InterPro" id="IPR013656">
    <property type="entry name" value="PAS_4"/>
</dbReference>
<dbReference type="InterPro" id="IPR052162">
    <property type="entry name" value="Sensor_kinase/Photoreceptor"/>
</dbReference>
<dbReference type="EC" id="2.7.13.3" evidence="2"/>
<dbReference type="InterPro" id="IPR013767">
    <property type="entry name" value="PAS_fold"/>
</dbReference>
<proteinExistence type="predicted"/>
<comment type="catalytic activity">
    <reaction evidence="1">
        <text>ATP + protein L-histidine = ADP + protein N-phospho-L-histidine.</text>
        <dbReference type="EC" id="2.7.13.3"/>
    </reaction>
</comment>
<feature type="coiled-coil region" evidence="6">
    <location>
        <begin position="7"/>
        <end position="37"/>
    </location>
</feature>
<dbReference type="PROSITE" id="PS50112">
    <property type="entry name" value="PAS"/>
    <property type="match status" value="3"/>
</dbReference>
<feature type="domain" description="PAC" evidence="9">
    <location>
        <begin position="368"/>
        <end position="419"/>
    </location>
</feature>
<dbReference type="RefSeq" id="WP_230740483.1">
    <property type="nucleotide sequence ID" value="NZ_PGCK01000002.1"/>
</dbReference>
<dbReference type="Gene3D" id="3.30.450.20">
    <property type="entry name" value="PAS domain"/>
    <property type="match status" value="4"/>
</dbReference>
<dbReference type="InterPro" id="IPR005467">
    <property type="entry name" value="His_kinase_dom"/>
</dbReference>
<evidence type="ECO:0000256" key="6">
    <source>
        <dbReference type="SAM" id="Coils"/>
    </source>
</evidence>
<evidence type="ECO:0000256" key="2">
    <source>
        <dbReference type="ARBA" id="ARBA00012438"/>
    </source>
</evidence>
<dbReference type="PANTHER" id="PTHR43304:SF1">
    <property type="entry name" value="PAC DOMAIN-CONTAINING PROTEIN"/>
    <property type="match status" value="1"/>
</dbReference>
<protein>
    <recommendedName>
        <fullName evidence="2">histidine kinase</fullName>
        <ecNumber evidence="2">2.7.13.3</ecNumber>
    </recommendedName>
</protein>
<dbReference type="GO" id="GO:0006355">
    <property type="term" value="P:regulation of DNA-templated transcription"/>
    <property type="evidence" value="ECO:0007669"/>
    <property type="project" value="InterPro"/>
</dbReference>
<dbReference type="NCBIfam" id="TIGR00229">
    <property type="entry name" value="sensory_box"/>
    <property type="match status" value="4"/>
</dbReference>
<feature type="domain" description="PAS" evidence="8">
    <location>
        <begin position="420"/>
        <end position="466"/>
    </location>
</feature>
<dbReference type="SUPFAM" id="SSF55785">
    <property type="entry name" value="PYP-like sensor domain (PAS domain)"/>
    <property type="match status" value="4"/>
</dbReference>
<name>A0AAP2RAH6_9EURY</name>
<dbReference type="EMBL" id="PGCK01000002">
    <property type="protein sequence ID" value="MCD1293971.1"/>
    <property type="molecule type" value="Genomic_DNA"/>
</dbReference>
<dbReference type="Pfam" id="PF00989">
    <property type="entry name" value="PAS"/>
    <property type="match status" value="1"/>
</dbReference>
<dbReference type="SUPFAM" id="SSF55874">
    <property type="entry name" value="ATPase domain of HSP90 chaperone/DNA topoisomerase II/histidine kinase"/>
    <property type="match status" value="1"/>
</dbReference>
<dbReference type="InterPro" id="IPR036890">
    <property type="entry name" value="HATPase_C_sf"/>
</dbReference>
<feature type="domain" description="PAC" evidence="9">
    <location>
        <begin position="244"/>
        <end position="294"/>
    </location>
</feature>
<dbReference type="Pfam" id="PF08448">
    <property type="entry name" value="PAS_4"/>
    <property type="match status" value="1"/>
</dbReference>
<evidence type="ECO:0000256" key="4">
    <source>
        <dbReference type="ARBA" id="ARBA00022679"/>
    </source>
</evidence>
<dbReference type="InterPro" id="IPR003594">
    <property type="entry name" value="HATPase_dom"/>
</dbReference>
<dbReference type="PROSITE" id="PS50113">
    <property type="entry name" value="PAC"/>
    <property type="match status" value="4"/>
</dbReference>
<dbReference type="Gene3D" id="3.30.565.10">
    <property type="entry name" value="Histidine kinase-like ATPase, C-terminal domain"/>
    <property type="match status" value="1"/>
</dbReference>